<evidence type="ECO:0000313" key="2">
    <source>
        <dbReference type="EnsemblPlants" id="TraesCS1D02G098900.1"/>
    </source>
</evidence>
<dbReference type="OrthoDB" id="75169at2759"/>
<dbReference type="GO" id="GO:0005737">
    <property type="term" value="C:cytoplasm"/>
    <property type="evidence" value="ECO:0000318"/>
    <property type="project" value="GO_Central"/>
</dbReference>
<dbReference type="PANTHER" id="PTHR13774:SF43">
    <property type="match status" value="1"/>
</dbReference>
<dbReference type="EnsemblPlants" id="TraesCS1D02G098900.1">
    <property type="protein sequence ID" value="TraesCS1D02G098900.1"/>
    <property type="gene ID" value="TraesCS1D02G098900"/>
</dbReference>
<dbReference type="PANTHER" id="PTHR13774">
    <property type="entry name" value="PHENAZINE BIOSYNTHESIS PROTEIN"/>
    <property type="match status" value="1"/>
</dbReference>
<sequence length="198" mass="21419">MANRAVSTPRWMPSLASRSRATRRRRASWTMTTGGFSPSLRSSTYPRRPSSSAAMEAPARRPRTEVPLCGHGTLASAHFLFTAVLAKQQDVIEFVTESGILTAWKVPGASSRPRVTEEEQAKPFIELDFPTSDVLVDCSSTHELPSIFLKAAPIVGVHRGATTDDFIVGPCLWQCTLCSSTILGPKTGQTKTDGVSSI</sequence>
<dbReference type="Gramene" id="TraesCS1D03G0232400.1">
    <property type="protein sequence ID" value="TraesCS1D03G0232400.1.CDS"/>
    <property type="gene ID" value="TraesCS1D03G0232400"/>
</dbReference>
<dbReference type="STRING" id="4565.A0A3B5ZQ65"/>
<proteinExistence type="predicted"/>
<evidence type="ECO:0000256" key="1">
    <source>
        <dbReference type="SAM" id="MobiDB-lite"/>
    </source>
</evidence>
<dbReference type="GO" id="GO:0016853">
    <property type="term" value="F:isomerase activity"/>
    <property type="evidence" value="ECO:0000318"/>
    <property type="project" value="GO_Central"/>
</dbReference>
<dbReference type="Gramene" id="TraesCS1D02G098900.1">
    <property type="protein sequence ID" value="TraesCS1D02G098900.1"/>
    <property type="gene ID" value="TraesCS1D02G098900"/>
</dbReference>
<reference evidence="2" key="2">
    <citation type="submission" date="2018-10" db="UniProtKB">
        <authorList>
            <consortium name="EnsemblPlants"/>
        </authorList>
    </citation>
    <scope>IDENTIFICATION</scope>
</reference>
<dbReference type="AlphaFoldDB" id="A0A3B5ZQ65"/>
<keyword evidence="3" id="KW-1185">Reference proteome</keyword>
<dbReference type="Pfam" id="PF02567">
    <property type="entry name" value="PhzC-PhzF"/>
    <property type="match status" value="1"/>
</dbReference>
<dbReference type="SUPFAM" id="SSF54506">
    <property type="entry name" value="Diaminopimelate epimerase-like"/>
    <property type="match status" value="1"/>
</dbReference>
<dbReference type="Proteomes" id="UP000019116">
    <property type="component" value="Chromosome 1D"/>
</dbReference>
<feature type="region of interest" description="Disordered" evidence="1">
    <location>
        <begin position="1"/>
        <end position="62"/>
    </location>
</feature>
<dbReference type="InterPro" id="IPR003719">
    <property type="entry name" value="Phenazine_PhzF-like"/>
</dbReference>
<accession>A0A3B5ZQ65</accession>
<dbReference type="Gene3D" id="3.10.310.10">
    <property type="entry name" value="Diaminopimelate Epimerase, Chain A, domain 1"/>
    <property type="match status" value="1"/>
</dbReference>
<feature type="compositionally biased region" description="Low complexity" evidence="1">
    <location>
        <begin position="37"/>
        <end position="52"/>
    </location>
</feature>
<evidence type="ECO:0000313" key="3">
    <source>
        <dbReference type="Proteomes" id="UP000019116"/>
    </source>
</evidence>
<organism evidence="2">
    <name type="scientific">Triticum aestivum</name>
    <name type="common">Wheat</name>
    <dbReference type="NCBI Taxonomy" id="4565"/>
    <lineage>
        <taxon>Eukaryota</taxon>
        <taxon>Viridiplantae</taxon>
        <taxon>Streptophyta</taxon>
        <taxon>Embryophyta</taxon>
        <taxon>Tracheophyta</taxon>
        <taxon>Spermatophyta</taxon>
        <taxon>Magnoliopsida</taxon>
        <taxon>Liliopsida</taxon>
        <taxon>Poales</taxon>
        <taxon>Poaceae</taxon>
        <taxon>BOP clade</taxon>
        <taxon>Pooideae</taxon>
        <taxon>Triticodae</taxon>
        <taxon>Triticeae</taxon>
        <taxon>Triticinae</taxon>
        <taxon>Triticum</taxon>
    </lineage>
</organism>
<reference evidence="2" key="1">
    <citation type="submission" date="2018-08" db="EMBL/GenBank/DDBJ databases">
        <authorList>
            <person name="Rossello M."/>
        </authorList>
    </citation>
    <scope>NUCLEOTIDE SEQUENCE [LARGE SCALE GENOMIC DNA]</scope>
    <source>
        <strain evidence="2">cv. Chinese Spring</strain>
    </source>
</reference>
<name>A0A3B5ZQ65_WHEAT</name>
<protein>
    <submittedName>
        <fullName evidence="2">Uncharacterized protein</fullName>
    </submittedName>
</protein>